<reference evidence="1 2" key="1">
    <citation type="journal article" date="2016" name="Int. J. Syst. Evol. Microbiol.">
        <title>Tessaracoccus flavus sp. nov., isolated from the drainage system of a lindane-producing factory.</title>
        <authorList>
            <person name="Kumari R."/>
            <person name="Singh P."/>
            <person name="Schumann P."/>
            <person name="Lal R."/>
        </authorList>
    </citation>
    <scope>NUCLEOTIDE SEQUENCE [LARGE SCALE GENOMIC DNA]</scope>
    <source>
        <strain evidence="1 2">RP1T</strain>
    </source>
</reference>
<dbReference type="STRING" id="1610493.RPIT_13960"/>
<proteinExistence type="predicted"/>
<name>A0A1Q2CI87_9ACTN</name>
<accession>A0A1Q2CI87</accession>
<dbReference type="Pfam" id="PF05402">
    <property type="entry name" value="PqqD"/>
    <property type="match status" value="1"/>
</dbReference>
<gene>
    <name evidence="1" type="ORF">RPIT_13960</name>
</gene>
<dbReference type="Gene3D" id="1.10.10.1150">
    <property type="entry name" value="Coenzyme PQQ synthesis protein D (PqqD)"/>
    <property type="match status" value="1"/>
</dbReference>
<dbReference type="RefSeq" id="WP_077343979.1">
    <property type="nucleotide sequence ID" value="NZ_CP019605.1"/>
</dbReference>
<keyword evidence="2" id="KW-1185">Reference proteome</keyword>
<sequence length="90" mass="9084">MTTLYAQSTPIDALEVGGESLVLLPPDRLVRLSPIGTAIFAAAASPCSAETIAALVGEQFGPPEDGDTVAAVRQFCADLVEAGVLGVVDG</sequence>
<evidence type="ECO:0000313" key="1">
    <source>
        <dbReference type="EMBL" id="AQP45770.1"/>
    </source>
</evidence>
<dbReference type="Proteomes" id="UP000188324">
    <property type="component" value="Chromosome"/>
</dbReference>
<dbReference type="AlphaFoldDB" id="A0A1Q2CI87"/>
<dbReference type="InterPro" id="IPR008792">
    <property type="entry name" value="PQQD"/>
</dbReference>
<organism evidence="1 2">
    <name type="scientific">Tessaracoccus flavus</name>
    <dbReference type="NCBI Taxonomy" id="1610493"/>
    <lineage>
        <taxon>Bacteria</taxon>
        <taxon>Bacillati</taxon>
        <taxon>Actinomycetota</taxon>
        <taxon>Actinomycetes</taxon>
        <taxon>Propionibacteriales</taxon>
        <taxon>Propionibacteriaceae</taxon>
        <taxon>Tessaracoccus</taxon>
    </lineage>
</organism>
<protein>
    <submittedName>
        <fullName evidence="1">Uncharacterized protein</fullName>
    </submittedName>
</protein>
<evidence type="ECO:0000313" key="2">
    <source>
        <dbReference type="Proteomes" id="UP000188324"/>
    </source>
</evidence>
<dbReference type="InterPro" id="IPR041881">
    <property type="entry name" value="PqqD_sf"/>
</dbReference>
<dbReference type="EMBL" id="CP019605">
    <property type="protein sequence ID" value="AQP45770.1"/>
    <property type="molecule type" value="Genomic_DNA"/>
</dbReference>
<dbReference type="KEGG" id="tfl:RPIT_13960"/>